<comment type="caution">
    <text evidence="2">The sequence shown here is derived from an EMBL/GenBank/DDBJ whole genome shotgun (WGS) entry which is preliminary data.</text>
</comment>
<keyword evidence="1" id="KW-0472">Membrane</keyword>
<dbReference type="Proteomes" id="UP001147148">
    <property type="component" value="Unassembled WGS sequence"/>
</dbReference>
<evidence type="ECO:0000313" key="3">
    <source>
        <dbReference type="Proteomes" id="UP001147148"/>
    </source>
</evidence>
<dbReference type="RefSeq" id="WP_275471505.1">
    <property type="nucleotide sequence ID" value="NZ_JAPDSH010000004.1"/>
</dbReference>
<evidence type="ECO:0000256" key="1">
    <source>
        <dbReference type="SAM" id="Phobius"/>
    </source>
</evidence>
<accession>A0ABT5X1Q1</accession>
<reference evidence="2" key="1">
    <citation type="submission" date="2022-10" db="EMBL/GenBank/DDBJ databases">
        <title>Vagococcus sp. isolated from poultry meat.</title>
        <authorList>
            <person name="Johansson P."/>
            <person name="Bjorkroth J."/>
        </authorList>
    </citation>
    <scope>NUCLEOTIDE SEQUENCE</scope>
    <source>
        <strain evidence="2">PNs007</strain>
    </source>
</reference>
<gene>
    <name evidence="2" type="ORF">OL233_06380</name>
</gene>
<keyword evidence="1" id="KW-0812">Transmembrane</keyword>
<proteinExistence type="predicted"/>
<sequence>MKKESSFSKEYDELFEKITLNLFVTLQMKVYFLVGSVLLIGLFLFQSFYLPAQINNTISDFNKIMEEGNKELDRLDEELPYKEILPLRELGLKPIFKLNNTDAEPYQITVSKEKITFGNDYILTINSPNYTLDKDFSKGLKITPIERVSYKHRVPSSDVLSSYKFDVLNYIVNYDTKSEKLTYFTDTAYDSQVYTNIFISENIIDNLSIQVNKDEGAFYKVFPMKNIGNVQTGFIINAEPSDTSVDENNNSIPRTYVGLDKYWIFPDGMGIYVRQQQDFYGDLRSDDKQKSSMENNLEEINIFIQLFDDKRSMYTWLNDTFKLELK</sequence>
<protein>
    <submittedName>
        <fullName evidence="2">Uncharacterized protein</fullName>
    </submittedName>
</protein>
<organism evidence="2 3">
    <name type="scientific">Vagococcus proximus</name>
    <dbReference type="NCBI Taxonomy" id="2991417"/>
    <lineage>
        <taxon>Bacteria</taxon>
        <taxon>Bacillati</taxon>
        <taxon>Bacillota</taxon>
        <taxon>Bacilli</taxon>
        <taxon>Lactobacillales</taxon>
        <taxon>Enterococcaceae</taxon>
        <taxon>Vagococcus</taxon>
    </lineage>
</organism>
<feature type="transmembrane region" description="Helical" evidence="1">
    <location>
        <begin position="30"/>
        <end position="50"/>
    </location>
</feature>
<evidence type="ECO:0000313" key="2">
    <source>
        <dbReference type="EMBL" id="MDF0479916.1"/>
    </source>
</evidence>
<name>A0ABT5X1Q1_9ENTE</name>
<keyword evidence="3" id="KW-1185">Reference proteome</keyword>
<dbReference type="EMBL" id="JAPDSH010000004">
    <property type="protein sequence ID" value="MDF0479916.1"/>
    <property type="molecule type" value="Genomic_DNA"/>
</dbReference>
<keyword evidence="1" id="KW-1133">Transmembrane helix</keyword>